<evidence type="ECO:0000313" key="7">
    <source>
        <dbReference type="Proteomes" id="UP001246372"/>
    </source>
</evidence>
<reference evidence="6" key="1">
    <citation type="submission" date="2023-09" db="EMBL/GenBank/DDBJ databases">
        <title>Paucibacter sp. APW11 Genome sequencing and assembly.</title>
        <authorList>
            <person name="Kim I."/>
        </authorList>
    </citation>
    <scope>NUCLEOTIDE SEQUENCE</scope>
    <source>
        <strain evidence="6">APW11</strain>
    </source>
</reference>
<feature type="domain" description="HTH merR-type" evidence="5">
    <location>
        <begin position="4"/>
        <end position="72"/>
    </location>
</feature>
<accession>A0ABU3PGQ6</accession>
<dbReference type="PANTHER" id="PTHR30204">
    <property type="entry name" value="REDOX-CYCLING DRUG-SENSING TRANSCRIPTIONAL ACTIVATOR SOXR"/>
    <property type="match status" value="1"/>
</dbReference>
<dbReference type="InterPro" id="IPR000551">
    <property type="entry name" value="MerR-type_HTH_dom"/>
</dbReference>
<keyword evidence="4" id="KW-0804">Transcription</keyword>
<keyword evidence="2" id="KW-0805">Transcription regulation</keyword>
<dbReference type="InterPro" id="IPR009061">
    <property type="entry name" value="DNA-bd_dom_put_sf"/>
</dbReference>
<dbReference type="Proteomes" id="UP001246372">
    <property type="component" value="Unassembled WGS sequence"/>
</dbReference>
<keyword evidence="1" id="KW-0678">Repressor</keyword>
<dbReference type="PANTHER" id="PTHR30204:SF69">
    <property type="entry name" value="MERR-FAMILY TRANSCRIPTIONAL REGULATOR"/>
    <property type="match status" value="1"/>
</dbReference>
<dbReference type="PRINTS" id="PR00040">
    <property type="entry name" value="HTHMERR"/>
</dbReference>
<dbReference type="RefSeq" id="WP_315652612.1">
    <property type="nucleotide sequence ID" value="NZ_JAVXZY010000010.1"/>
</dbReference>
<organism evidence="6 7">
    <name type="scientific">Roseateles aquae</name>
    <dbReference type="NCBI Taxonomy" id="3077235"/>
    <lineage>
        <taxon>Bacteria</taxon>
        <taxon>Pseudomonadati</taxon>
        <taxon>Pseudomonadota</taxon>
        <taxon>Betaproteobacteria</taxon>
        <taxon>Burkholderiales</taxon>
        <taxon>Sphaerotilaceae</taxon>
        <taxon>Roseateles</taxon>
    </lineage>
</organism>
<sequence>MSQEWRIGELSRRTGASAKALRLYESLGLIPLPRRVGSYRCYDHRHEEAVLLIRQAQAVGFKLQEMRQMLFDSAGHPSVERLLQGVREKRAALAAERRRLAQQDRLLARCEQLLLSGRLETDCDER</sequence>
<evidence type="ECO:0000256" key="2">
    <source>
        <dbReference type="ARBA" id="ARBA00023015"/>
    </source>
</evidence>
<protein>
    <submittedName>
        <fullName evidence="6">MerR family transcriptional regulator</fullName>
    </submittedName>
</protein>
<dbReference type="InterPro" id="IPR047057">
    <property type="entry name" value="MerR_fam"/>
</dbReference>
<evidence type="ECO:0000256" key="4">
    <source>
        <dbReference type="ARBA" id="ARBA00023163"/>
    </source>
</evidence>
<comment type="caution">
    <text evidence="6">The sequence shown here is derived from an EMBL/GenBank/DDBJ whole genome shotgun (WGS) entry which is preliminary data.</text>
</comment>
<dbReference type="EMBL" id="JAVXZY010000010">
    <property type="protein sequence ID" value="MDT9001733.1"/>
    <property type="molecule type" value="Genomic_DNA"/>
</dbReference>
<evidence type="ECO:0000256" key="3">
    <source>
        <dbReference type="ARBA" id="ARBA00023125"/>
    </source>
</evidence>
<dbReference type="Pfam" id="PF13411">
    <property type="entry name" value="MerR_1"/>
    <property type="match status" value="1"/>
</dbReference>
<dbReference type="Gene3D" id="1.10.1660.10">
    <property type="match status" value="1"/>
</dbReference>
<keyword evidence="3" id="KW-0238">DNA-binding</keyword>
<keyword evidence="7" id="KW-1185">Reference proteome</keyword>
<name>A0ABU3PGQ6_9BURK</name>
<evidence type="ECO:0000256" key="1">
    <source>
        <dbReference type="ARBA" id="ARBA00022491"/>
    </source>
</evidence>
<evidence type="ECO:0000259" key="5">
    <source>
        <dbReference type="PROSITE" id="PS50937"/>
    </source>
</evidence>
<evidence type="ECO:0000313" key="6">
    <source>
        <dbReference type="EMBL" id="MDT9001733.1"/>
    </source>
</evidence>
<dbReference type="SUPFAM" id="SSF46955">
    <property type="entry name" value="Putative DNA-binding domain"/>
    <property type="match status" value="1"/>
</dbReference>
<proteinExistence type="predicted"/>
<dbReference type="PROSITE" id="PS50937">
    <property type="entry name" value="HTH_MERR_2"/>
    <property type="match status" value="1"/>
</dbReference>
<dbReference type="SMART" id="SM00422">
    <property type="entry name" value="HTH_MERR"/>
    <property type="match status" value="1"/>
</dbReference>
<gene>
    <name evidence="6" type="ORF">RQP53_20820</name>
</gene>